<feature type="transmembrane region" description="Helical" evidence="2">
    <location>
        <begin position="67"/>
        <end position="89"/>
    </location>
</feature>
<dbReference type="RefSeq" id="WP_145640667.1">
    <property type="nucleotide sequence ID" value="NZ_CP088014.1"/>
</dbReference>
<keyword evidence="2" id="KW-1133">Transmembrane helix</keyword>
<evidence type="ECO:0000313" key="6">
    <source>
        <dbReference type="Proteomes" id="UP000317176"/>
    </source>
</evidence>
<dbReference type="InterPro" id="IPR003660">
    <property type="entry name" value="HAMP_dom"/>
</dbReference>
<evidence type="ECO:0000313" key="5">
    <source>
        <dbReference type="EMBL" id="TWH98836.1"/>
    </source>
</evidence>
<accession>A0A562KU21</accession>
<evidence type="ECO:0000256" key="2">
    <source>
        <dbReference type="SAM" id="Phobius"/>
    </source>
</evidence>
<dbReference type="Pfam" id="PF08448">
    <property type="entry name" value="PAS_4"/>
    <property type="match status" value="1"/>
</dbReference>
<dbReference type="GO" id="GO:0007165">
    <property type="term" value="P:signal transduction"/>
    <property type="evidence" value="ECO:0007669"/>
    <property type="project" value="InterPro"/>
</dbReference>
<dbReference type="PANTHER" id="PTHR44757:SF2">
    <property type="entry name" value="BIOFILM ARCHITECTURE MAINTENANCE PROTEIN MBAA"/>
    <property type="match status" value="1"/>
</dbReference>
<feature type="coiled-coil region" evidence="1">
    <location>
        <begin position="179"/>
        <end position="206"/>
    </location>
</feature>
<dbReference type="Pfam" id="PF00672">
    <property type="entry name" value="HAMP"/>
    <property type="match status" value="1"/>
</dbReference>
<dbReference type="SUPFAM" id="SSF55785">
    <property type="entry name" value="PYP-like sensor domain (PAS domain)"/>
    <property type="match status" value="1"/>
</dbReference>
<evidence type="ECO:0000259" key="3">
    <source>
        <dbReference type="PROSITE" id="PS50112"/>
    </source>
</evidence>
<sequence>MRTTALGSGFGAGTKLLKKFVRFARGADTLTVAEKVYSIAAFLAIVTTFLLVMSVQSVRLQTTYRHMHASSAAAAINVGRINALIYAIVMESRGIYMTADRARMKQFADGLLRRNRELAEAVKNMEKNIGKEEAELFSSFRQRIQQFIDFRQELVRRGVEISSAAAREWGDNDANRSVRSKLNSDIEALERIYQQRAREADDLANDNRYAAAYLFALGLAALMLAALNVVVMRSSIVGALSEITQATDRIAQGDVKSEVPHLGRHDEIGHLARAVQNFRDAVSRIFELEELELGTAQARDAAMTERDKFNDKYQAKKWQLSAAINSIPQGLIMLDGKAGVVAMNTNYRKIYDLPETIQPGSATLEDILQHRVESGLFSGDVTKYVAAVLDRIARREPTSYEIVLNDDRIIKIYERPMDGGGWVSVQEDVTEQRQRQRILERMERFLATIIENVAEGIIAKDARNLRYVFVNKAAEKMIGMSRGEIIGKTARELFSAEAAELIERRDKQLLAQKQQLEPIIDTIDNPARGRRVISARRVQIGGAGEESHMFVTMVEDRTEKMVAAA</sequence>
<dbReference type="SUPFAM" id="SSF158472">
    <property type="entry name" value="HAMP domain-like"/>
    <property type="match status" value="1"/>
</dbReference>
<name>A0A562KU21_9BRAD</name>
<keyword evidence="1" id="KW-0175">Coiled coil</keyword>
<feature type="coiled-coil region" evidence="1">
    <location>
        <begin position="108"/>
        <end position="135"/>
    </location>
</feature>
<keyword evidence="2" id="KW-0472">Membrane</keyword>
<dbReference type="InterPro" id="IPR000014">
    <property type="entry name" value="PAS"/>
</dbReference>
<dbReference type="Gene3D" id="6.10.340.10">
    <property type="match status" value="1"/>
</dbReference>
<feature type="transmembrane region" description="Helical" evidence="2">
    <location>
        <begin position="36"/>
        <end position="55"/>
    </location>
</feature>
<evidence type="ECO:0000256" key="1">
    <source>
        <dbReference type="SAM" id="Coils"/>
    </source>
</evidence>
<dbReference type="SMART" id="SM00304">
    <property type="entry name" value="HAMP"/>
    <property type="match status" value="1"/>
</dbReference>
<organism evidence="5 6">
    <name type="scientific">Bradyrhizobium daqingense</name>
    <dbReference type="NCBI Taxonomy" id="993502"/>
    <lineage>
        <taxon>Bacteria</taxon>
        <taxon>Pseudomonadati</taxon>
        <taxon>Pseudomonadota</taxon>
        <taxon>Alphaproteobacteria</taxon>
        <taxon>Hyphomicrobiales</taxon>
        <taxon>Nitrobacteraceae</taxon>
        <taxon>Bradyrhizobium</taxon>
    </lineage>
</organism>
<gene>
    <name evidence="5" type="ORF">IQ17_05693</name>
</gene>
<dbReference type="PROSITE" id="PS50112">
    <property type="entry name" value="PAS"/>
    <property type="match status" value="1"/>
</dbReference>
<dbReference type="SMART" id="SM00091">
    <property type="entry name" value="PAS"/>
    <property type="match status" value="2"/>
</dbReference>
<dbReference type="InterPro" id="IPR013656">
    <property type="entry name" value="PAS_4"/>
</dbReference>
<dbReference type="CDD" id="cd00130">
    <property type="entry name" value="PAS"/>
    <property type="match status" value="1"/>
</dbReference>
<dbReference type="AlphaFoldDB" id="A0A562KU21"/>
<dbReference type="Pfam" id="PF12860">
    <property type="entry name" value="PAS_7"/>
    <property type="match status" value="1"/>
</dbReference>
<proteinExistence type="predicted"/>
<keyword evidence="6" id="KW-1185">Reference proteome</keyword>
<dbReference type="Proteomes" id="UP000317176">
    <property type="component" value="Unassembled WGS sequence"/>
</dbReference>
<keyword evidence="2" id="KW-0812">Transmembrane</keyword>
<dbReference type="InterPro" id="IPR035965">
    <property type="entry name" value="PAS-like_dom_sf"/>
</dbReference>
<dbReference type="InterPro" id="IPR052155">
    <property type="entry name" value="Biofilm_reg_signaling"/>
</dbReference>
<dbReference type="PANTHER" id="PTHR44757">
    <property type="entry name" value="DIGUANYLATE CYCLASE DGCP"/>
    <property type="match status" value="1"/>
</dbReference>
<feature type="domain" description="HAMP" evidence="4">
    <location>
        <begin position="234"/>
        <end position="287"/>
    </location>
</feature>
<dbReference type="NCBIfam" id="TIGR00229">
    <property type="entry name" value="sensory_box"/>
    <property type="match status" value="1"/>
</dbReference>
<protein>
    <submittedName>
        <fullName evidence="5">PAS domain S-box-containing protein</fullName>
    </submittedName>
</protein>
<evidence type="ECO:0000259" key="4">
    <source>
        <dbReference type="PROSITE" id="PS50885"/>
    </source>
</evidence>
<dbReference type="EMBL" id="VLKL01000020">
    <property type="protein sequence ID" value="TWH98836.1"/>
    <property type="molecule type" value="Genomic_DNA"/>
</dbReference>
<feature type="transmembrane region" description="Helical" evidence="2">
    <location>
        <begin position="210"/>
        <end position="231"/>
    </location>
</feature>
<dbReference type="GO" id="GO:0016020">
    <property type="term" value="C:membrane"/>
    <property type="evidence" value="ECO:0007669"/>
    <property type="project" value="InterPro"/>
</dbReference>
<reference evidence="5 6" key="1">
    <citation type="journal article" date="2015" name="Stand. Genomic Sci.">
        <title>Genomic Encyclopedia of Bacterial and Archaeal Type Strains, Phase III: the genomes of soil and plant-associated and newly described type strains.</title>
        <authorList>
            <person name="Whitman W.B."/>
            <person name="Woyke T."/>
            <person name="Klenk H.P."/>
            <person name="Zhou Y."/>
            <person name="Lilburn T.G."/>
            <person name="Beck B.J."/>
            <person name="De Vos P."/>
            <person name="Vandamme P."/>
            <person name="Eisen J.A."/>
            <person name="Garrity G."/>
            <person name="Hugenholtz P."/>
            <person name="Kyrpides N.C."/>
        </authorList>
    </citation>
    <scope>NUCLEOTIDE SEQUENCE [LARGE SCALE GENOMIC DNA]</scope>
    <source>
        <strain evidence="5 6">CGMCC 1.10947</strain>
    </source>
</reference>
<feature type="domain" description="PAS" evidence="3">
    <location>
        <begin position="442"/>
        <end position="513"/>
    </location>
</feature>
<comment type="caution">
    <text evidence="5">The sequence shown here is derived from an EMBL/GenBank/DDBJ whole genome shotgun (WGS) entry which is preliminary data.</text>
</comment>
<dbReference type="CDD" id="cd06225">
    <property type="entry name" value="HAMP"/>
    <property type="match status" value="1"/>
</dbReference>
<dbReference type="Gene3D" id="3.30.450.20">
    <property type="entry name" value="PAS domain"/>
    <property type="match status" value="2"/>
</dbReference>
<dbReference type="PROSITE" id="PS50885">
    <property type="entry name" value="HAMP"/>
    <property type="match status" value="1"/>
</dbReference>